<dbReference type="Pfam" id="PF18143">
    <property type="entry name" value="HAD_SAK_2"/>
    <property type="match status" value="1"/>
</dbReference>
<name>A0A7G7GBA8_9BACT</name>
<dbReference type="EMBL" id="CP055156">
    <property type="protein sequence ID" value="QNF34442.1"/>
    <property type="molecule type" value="Genomic_DNA"/>
</dbReference>
<gene>
    <name evidence="1" type="ORF">HUW51_17555</name>
</gene>
<organism evidence="1 2">
    <name type="scientific">Adhaeribacter swui</name>
    <dbReference type="NCBI Taxonomy" id="2086471"/>
    <lineage>
        <taxon>Bacteria</taxon>
        <taxon>Pseudomonadati</taxon>
        <taxon>Bacteroidota</taxon>
        <taxon>Cytophagia</taxon>
        <taxon>Cytophagales</taxon>
        <taxon>Hymenobacteraceae</taxon>
        <taxon>Adhaeribacter</taxon>
    </lineage>
</organism>
<protein>
    <recommendedName>
        <fullName evidence="3">FCP1 homology domain-containing protein</fullName>
    </recommendedName>
</protein>
<dbReference type="AlphaFoldDB" id="A0A7G7GBA8"/>
<reference evidence="1 2" key="1">
    <citation type="journal article" date="2018" name="Int. J. Syst. Evol. Microbiol.">
        <title>Adhaeribacter swui sp. nov., isolated from wet mud.</title>
        <authorList>
            <person name="Kim D.U."/>
            <person name="Kim K.W."/>
            <person name="Kang M.S."/>
            <person name="Kim J.Y."/>
            <person name="Jang J.H."/>
            <person name="Kim M.K."/>
        </authorList>
    </citation>
    <scope>NUCLEOTIDE SEQUENCE [LARGE SCALE GENOMIC DNA]</scope>
    <source>
        <strain evidence="1 2">KCTC 52873</strain>
    </source>
</reference>
<evidence type="ECO:0000313" key="1">
    <source>
        <dbReference type="EMBL" id="QNF34442.1"/>
    </source>
</evidence>
<keyword evidence="2" id="KW-1185">Reference proteome</keyword>
<proteinExistence type="predicted"/>
<dbReference type="Proteomes" id="UP000515237">
    <property type="component" value="Chromosome"/>
</dbReference>
<accession>A0A7G7GBA8</accession>
<evidence type="ECO:0000313" key="2">
    <source>
        <dbReference type="Proteomes" id="UP000515237"/>
    </source>
</evidence>
<evidence type="ECO:0008006" key="3">
    <source>
        <dbReference type="Google" id="ProtNLM"/>
    </source>
</evidence>
<dbReference type="RefSeq" id="WP_185270922.1">
    <property type="nucleotide sequence ID" value="NZ_CP055156.1"/>
</dbReference>
<sequence length="153" mass="17553">MKVIFLDIDGVLNPAYHMHALHFHQKYGGVAEDAYGYLFCPHTLEHLAYIVEHTHAKLVISSTWRKKGLTFMQDLWHHRGLPGEVVDITPVIDNIRGEEIAAWLQPNEVENFIIIDDENYLLPNQVPYLVQTDMNYGLKLSDAQQCIALLNQS</sequence>
<dbReference type="KEGG" id="aswu:HUW51_17555"/>